<dbReference type="AlphaFoldDB" id="A0A9E7FT21"/>
<accession>A0A9E7FT21</accession>
<dbReference type="PANTHER" id="PTHR33168">
    <property type="entry name" value="STRESS INDUCED PROTEIN-RELATED"/>
    <property type="match status" value="1"/>
</dbReference>
<dbReference type="Proteomes" id="UP001055439">
    <property type="component" value="Chromosome 5"/>
</dbReference>
<keyword evidence="2" id="KW-1185">Reference proteome</keyword>
<name>A0A9E7FT21_9LILI</name>
<evidence type="ECO:0000313" key="1">
    <source>
        <dbReference type="EMBL" id="URE01706.1"/>
    </source>
</evidence>
<protein>
    <submittedName>
        <fullName evidence="1">Uncharacterized protein</fullName>
    </submittedName>
</protein>
<dbReference type="EMBL" id="CP097507">
    <property type="protein sequence ID" value="URE01706.1"/>
    <property type="molecule type" value="Genomic_DNA"/>
</dbReference>
<reference evidence="1" key="1">
    <citation type="submission" date="2022-05" db="EMBL/GenBank/DDBJ databases">
        <title>The Musa troglodytarum L. genome provides insights into the mechanism of non-climacteric behaviour and enrichment of carotenoids.</title>
        <authorList>
            <person name="Wang J."/>
        </authorList>
    </citation>
    <scope>NUCLEOTIDE SEQUENCE</scope>
    <source>
        <tissue evidence="1">Leaf</tissue>
    </source>
</reference>
<proteinExistence type="predicted"/>
<organism evidence="1 2">
    <name type="scientific">Musa troglodytarum</name>
    <name type="common">fe'i banana</name>
    <dbReference type="NCBI Taxonomy" id="320322"/>
    <lineage>
        <taxon>Eukaryota</taxon>
        <taxon>Viridiplantae</taxon>
        <taxon>Streptophyta</taxon>
        <taxon>Embryophyta</taxon>
        <taxon>Tracheophyta</taxon>
        <taxon>Spermatophyta</taxon>
        <taxon>Magnoliopsida</taxon>
        <taxon>Liliopsida</taxon>
        <taxon>Zingiberales</taxon>
        <taxon>Musaceae</taxon>
        <taxon>Musa</taxon>
    </lineage>
</organism>
<gene>
    <name evidence="1" type="ORF">MUK42_19956</name>
</gene>
<evidence type="ECO:0000313" key="2">
    <source>
        <dbReference type="Proteomes" id="UP001055439"/>
    </source>
</evidence>
<sequence>MGRLPPVEEEEVEAAASTQQQKLHELLLSCWGRLRPASLWRRQRRCTSRRRRCRLRVKRGSFKYDPLSYSQNFDDGGREEEAEEGGYGRVFSLRIAALHPPTPSSA</sequence>